<dbReference type="GO" id="GO:0006168">
    <property type="term" value="P:adenine salvage"/>
    <property type="evidence" value="ECO:0007669"/>
    <property type="project" value="InterPro"/>
</dbReference>
<evidence type="ECO:0000256" key="7">
    <source>
        <dbReference type="ARBA" id="ARBA00022490"/>
    </source>
</evidence>
<dbReference type="GO" id="GO:0044209">
    <property type="term" value="P:AMP salvage"/>
    <property type="evidence" value="ECO:0007669"/>
    <property type="project" value="UniProtKB-UniRule"/>
</dbReference>
<dbReference type="GO" id="GO:0016208">
    <property type="term" value="F:AMP binding"/>
    <property type="evidence" value="ECO:0007669"/>
    <property type="project" value="TreeGrafter"/>
</dbReference>
<dbReference type="FunFam" id="3.40.50.2020:FF:000021">
    <property type="entry name" value="Adenine phosphoribosyltransferase"/>
    <property type="match status" value="1"/>
</dbReference>
<dbReference type="GO" id="GO:0006166">
    <property type="term" value="P:purine ribonucleoside salvage"/>
    <property type="evidence" value="ECO:0007669"/>
    <property type="project" value="UniProtKB-UniRule"/>
</dbReference>
<keyword evidence="8 11" id="KW-0328">Glycosyltransferase</keyword>
<evidence type="ECO:0000256" key="5">
    <source>
        <dbReference type="ARBA" id="ARBA00008391"/>
    </source>
</evidence>
<keyword evidence="10 11" id="KW-0660">Purine salvage</keyword>
<dbReference type="NCBIfam" id="NF002636">
    <property type="entry name" value="PRK02304.1-5"/>
    <property type="match status" value="1"/>
</dbReference>
<comment type="subcellular location">
    <subcellularLocation>
        <location evidence="3 11">Cytoplasm</location>
    </subcellularLocation>
</comment>
<dbReference type="GO" id="GO:0003999">
    <property type="term" value="F:adenine phosphoribosyltransferase activity"/>
    <property type="evidence" value="ECO:0007669"/>
    <property type="project" value="UniProtKB-UniRule"/>
</dbReference>
<dbReference type="Proteomes" id="UP000509414">
    <property type="component" value="Chromosome"/>
</dbReference>
<dbReference type="InterPro" id="IPR005764">
    <property type="entry name" value="Ade_phspho_trans"/>
</dbReference>
<comment type="catalytic activity">
    <reaction evidence="1 11">
        <text>AMP + diphosphate = 5-phospho-alpha-D-ribose 1-diphosphate + adenine</text>
        <dbReference type="Rhea" id="RHEA:16609"/>
        <dbReference type="ChEBI" id="CHEBI:16708"/>
        <dbReference type="ChEBI" id="CHEBI:33019"/>
        <dbReference type="ChEBI" id="CHEBI:58017"/>
        <dbReference type="ChEBI" id="CHEBI:456215"/>
        <dbReference type="EC" id="2.4.2.7"/>
    </reaction>
</comment>
<dbReference type="CDD" id="cd06223">
    <property type="entry name" value="PRTases_typeI"/>
    <property type="match status" value="1"/>
</dbReference>
<comment type="function">
    <text evidence="2 11">Catalyzes a salvage reaction resulting in the formation of AMP, that is energically less costly than de novo synthesis.</text>
</comment>
<evidence type="ECO:0000313" key="13">
    <source>
        <dbReference type="EMBL" id="QLI04998.1"/>
    </source>
</evidence>
<gene>
    <name evidence="11 13" type="primary">apt</name>
    <name evidence="13" type="ORF">CINF_0469</name>
</gene>
<keyword evidence="9 11" id="KW-0808">Transferase</keyword>
<dbReference type="Pfam" id="PF00156">
    <property type="entry name" value="Pribosyltran"/>
    <property type="match status" value="1"/>
</dbReference>
<comment type="subunit">
    <text evidence="11">Homodimer.</text>
</comment>
<dbReference type="HAMAP" id="MF_00004">
    <property type="entry name" value="Aden_phosphoribosyltr"/>
    <property type="match status" value="1"/>
</dbReference>
<dbReference type="EC" id="2.4.2.7" evidence="6 11"/>
<dbReference type="NCBIfam" id="NF002634">
    <property type="entry name" value="PRK02304.1-3"/>
    <property type="match status" value="1"/>
</dbReference>
<evidence type="ECO:0000259" key="12">
    <source>
        <dbReference type="Pfam" id="PF00156"/>
    </source>
</evidence>
<dbReference type="EMBL" id="CP049075">
    <property type="protein sequence ID" value="QLI04998.1"/>
    <property type="molecule type" value="Genomic_DNA"/>
</dbReference>
<dbReference type="InterPro" id="IPR000836">
    <property type="entry name" value="PRTase_dom"/>
</dbReference>
<evidence type="ECO:0000256" key="2">
    <source>
        <dbReference type="ARBA" id="ARBA00003968"/>
    </source>
</evidence>
<dbReference type="PANTHER" id="PTHR32315:SF3">
    <property type="entry name" value="ADENINE PHOSPHORIBOSYLTRANSFERASE"/>
    <property type="match status" value="1"/>
</dbReference>
<dbReference type="PANTHER" id="PTHR32315">
    <property type="entry name" value="ADENINE PHOSPHORIBOSYLTRANSFERASE"/>
    <property type="match status" value="1"/>
</dbReference>
<dbReference type="InterPro" id="IPR029057">
    <property type="entry name" value="PRTase-like"/>
</dbReference>
<evidence type="ECO:0000256" key="8">
    <source>
        <dbReference type="ARBA" id="ARBA00022676"/>
    </source>
</evidence>
<dbReference type="UniPathway" id="UPA00588">
    <property type="reaction ID" value="UER00646"/>
</dbReference>
<dbReference type="SUPFAM" id="SSF53271">
    <property type="entry name" value="PRTase-like"/>
    <property type="match status" value="1"/>
</dbReference>
<dbReference type="Gene3D" id="3.40.50.2020">
    <property type="match status" value="1"/>
</dbReference>
<dbReference type="InterPro" id="IPR050054">
    <property type="entry name" value="UPRTase/APRTase"/>
</dbReference>
<dbReference type="KEGG" id="cinf:CINF_0469"/>
<evidence type="ECO:0000256" key="1">
    <source>
        <dbReference type="ARBA" id="ARBA00000868"/>
    </source>
</evidence>
<comment type="pathway">
    <text evidence="4 11">Purine metabolism; AMP biosynthesis via salvage pathway; AMP from adenine: step 1/1.</text>
</comment>
<evidence type="ECO:0000256" key="6">
    <source>
        <dbReference type="ARBA" id="ARBA00011893"/>
    </source>
</evidence>
<dbReference type="AlphaFoldDB" id="A0A7H9CIB6"/>
<keyword evidence="14" id="KW-1185">Reference proteome</keyword>
<proteinExistence type="inferred from homology"/>
<organism evidence="13 14">
    <name type="scientific">Candidatus Campylobacter infans</name>
    <dbReference type="NCBI Taxonomy" id="2561898"/>
    <lineage>
        <taxon>Bacteria</taxon>
        <taxon>Pseudomonadati</taxon>
        <taxon>Campylobacterota</taxon>
        <taxon>Epsilonproteobacteria</taxon>
        <taxon>Campylobacterales</taxon>
        <taxon>Campylobacteraceae</taxon>
        <taxon>Campylobacter</taxon>
    </lineage>
</organism>
<evidence type="ECO:0000256" key="4">
    <source>
        <dbReference type="ARBA" id="ARBA00004659"/>
    </source>
</evidence>
<evidence type="ECO:0000256" key="10">
    <source>
        <dbReference type="ARBA" id="ARBA00022726"/>
    </source>
</evidence>
<sequence>MDFQTKLLNSIRQIPNFPQDGVLFYDITTLLNDKDMFNELILHLKERYEKQNIDFIAGIESRGFIFGAALASELKKGFVPIRKAGKLPYTTISQHYALEYGTAKIEMHIDAFRDIKNPRVLLIDDLIATGGTAIASTKLIKQLNAQLVEACFIIDLVGLGGTKALSKECKIYSVLSL</sequence>
<dbReference type="GO" id="GO:0002055">
    <property type="term" value="F:adenine binding"/>
    <property type="evidence" value="ECO:0007669"/>
    <property type="project" value="TreeGrafter"/>
</dbReference>
<dbReference type="GO" id="GO:0005737">
    <property type="term" value="C:cytoplasm"/>
    <property type="evidence" value="ECO:0007669"/>
    <property type="project" value="UniProtKB-SubCell"/>
</dbReference>
<evidence type="ECO:0000256" key="11">
    <source>
        <dbReference type="HAMAP-Rule" id="MF_00004"/>
    </source>
</evidence>
<dbReference type="RefSeq" id="WP_178696618.1">
    <property type="nucleotide sequence ID" value="NZ_CP049075.1"/>
</dbReference>
<evidence type="ECO:0000256" key="9">
    <source>
        <dbReference type="ARBA" id="ARBA00022679"/>
    </source>
</evidence>
<keyword evidence="7 11" id="KW-0963">Cytoplasm</keyword>
<dbReference type="NCBIfam" id="TIGR01090">
    <property type="entry name" value="apt"/>
    <property type="match status" value="1"/>
</dbReference>
<reference evidence="13 14" key="1">
    <citation type="submission" date="2020-02" db="EMBL/GenBank/DDBJ databases">
        <title>Complete genome sequence of the novel Campylobacter species Candidatus Campylobacter infans.</title>
        <authorList>
            <person name="Duim B."/>
            <person name="Zomer A."/>
            <person name="van der Graaf L."/>
            <person name="Wagenaar J."/>
        </authorList>
    </citation>
    <scope>NUCLEOTIDE SEQUENCE [LARGE SCALE GENOMIC DNA]</scope>
    <source>
        <strain evidence="13 14">19S00001</strain>
    </source>
</reference>
<protein>
    <recommendedName>
        <fullName evidence="6 11">Adenine phosphoribosyltransferase</fullName>
        <shortName evidence="11">APRT</shortName>
        <ecNumber evidence="6 11">2.4.2.7</ecNumber>
    </recommendedName>
</protein>
<evidence type="ECO:0000313" key="14">
    <source>
        <dbReference type="Proteomes" id="UP000509414"/>
    </source>
</evidence>
<feature type="domain" description="Phosphoribosyltransferase" evidence="12">
    <location>
        <begin position="35"/>
        <end position="155"/>
    </location>
</feature>
<comment type="similarity">
    <text evidence="5 11">Belongs to the purine/pyrimidine phosphoribosyltransferase family.</text>
</comment>
<accession>A0A7H9CIB6</accession>
<evidence type="ECO:0000256" key="3">
    <source>
        <dbReference type="ARBA" id="ARBA00004496"/>
    </source>
</evidence>
<name>A0A7H9CIB6_9BACT</name>